<dbReference type="Gene3D" id="3.40.50.1010">
    <property type="entry name" value="5'-nuclease"/>
    <property type="match status" value="1"/>
</dbReference>
<evidence type="ECO:0000256" key="8">
    <source>
        <dbReference type="ARBA" id="ARBA00023125"/>
    </source>
</evidence>
<reference evidence="13 14" key="1">
    <citation type="journal article" date="2016" name="Nat. Commun.">
        <title>Thousands of microbial genomes shed light on interconnected biogeochemical processes in an aquifer system.</title>
        <authorList>
            <person name="Anantharaman K."/>
            <person name="Brown C.T."/>
            <person name="Hug L.A."/>
            <person name="Sharon I."/>
            <person name="Castelle C.J."/>
            <person name="Probst A.J."/>
            <person name="Thomas B.C."/>
            <person name="Singh A."/>
            <person name="Wilkins M.J."/>
            <person name="Karaoz U."/>
            <person name="Brodie E.L."/>
            <person name="Williams K.H."/>
            <person name="Hubbard S.S."/>
            <person name="Banfield J.F."/>
        </authorList>
    </citation>
    <scope>NUCLEOTIDE SEQUENCE [LARGE SCALE GENOMIC DNA]</scope>
</reference>
<dbReference type="InterPro" id="IPR002421">
    <property type="entry name" value="5-3_exonuclease"/>
</dbReference>
<keyword evidence="5" id="KW-0235">DNA replication</keyword>
<dbReference type="GO" id="GO:0006261">
    <property type="term" value="P:DNA-templated DNA replication"/>
    <property type="evidence" value="ECO:0007669"/>
    <property type="project" value="InterPro"/>
</dbReference>
<evidence type="ECO:0000256" key="5">
    <source>
        <dbReference type="ARBA" id="ARBA00022705"/>
    </source>
</evidence>
<keyword evidence="9" id="KW-0234">DNA repair</keyword>
<evidence type="ECO:0000256" key="7">
    <source>
        <dbReference type="ARBA" id="ARBA00022932"/>
    </source>
</evidence>
<dbReference type="PRINTS" id="PR00868">
    <property type="entry name" value="DNAPOLI"/>
</dbReference>
<dbReference type="PANTHER" id="PTHR10133">
    <property type="entry name" value="DNA POLYMERASE I"/>
    <property type="match status" value="1"/>
</dbReference>
<dbReference type="SMART" id="SM00482">
    <property type="entry name" value="POLAc"/>
    <property type="match status" value="1"/>
</dbReference>
<dbReference type="FunFam" id="1.20.1060.10:FF:000001">
    <property type="entry name" value="DNA polymerase I"/>
    <property type="match status" value="1"/>
</dbReference>
<name>A0A1F6URI6_9BACT</name>
<dbReference type="CDD" id="cd09859">
    <property type="entry name" value="PIN_53EXO"/>
    <property type="match status" value="1"/>
</dbReference>
<feature type="domain" description="DNA-directed DNA polymerase family A palm" evidence="12">
    <location>
        <begin position="581"/>
        <end position="796"/>
    </location>
</feature>
<dbReference type="SMART" id="SM00475">
    <property type="entry name" value="53EXOc"/>
    <property type="match status" value="1"/>
</dbReference>
<dbReference type="GO" id="GO:0006302">
    <property type="term" value="P:double-strand break repair"/>
    <property type="evidence" value="ECO:0007669"/>
    <property type="project" value="TreeGrafter"/>
</dbReference>
<evidence type="ECO:0000313" key="13">
    <source>
        <dbReference type="EMBL" id="OGI59944.1"/>
    </source>
</evidence>
<dbReference type="InterPro" id="IPR019760">
    <property type="entry name" value="DNA-dir_DNA_pol_A_CS"/>
</dbReference>
<dbReference type="STRING" id="1801732.A2814_01400"/>
<evidence type="ECO:0000256" key="4">
    <source>
        <dbReference type="ARBA" id="ARBA00022695"/>
    </source>
</evidence>
<evidence type="ECO:0000256" key="1">
    <source>
        <dbReference type="ARBA" id="ARBA00007705"/>
    </source>
</evidence>
<dbReference type="InterPro" id="IPR036279">
    <property type="entry name" value="5-3_exonuclease_C_sf"/>
</dbReference>
<dbReference type="CDD" id="cd09898">
    <property type="entry name" value="H3TH_53EXO"/>
    <property type="match status" value="1"/>
</dbReference>
<keyword evidence="6" id="KW-0227">DNA damage</keyword>
<dbReference type="InterPro" id="IPR020046">
    <property type="entry name" value="5-3_exonucl_a-hlix_arch_N"/>
</dbReference>
<dbReference type="CDD" id="cd08637">
    <property type="entry name" value="DNA_pol_A_pol_I_C"/>
    <property type="match status" value="1"/>
</dbReference>
<gene>
    <name evidence="13" type="ORF">A2814_01400</name>
</gene>
<dbReference type="SMART" id="SM00279">
    <property type="entry name" value="HhH2"/>
    <property type="match status" value="1"/>
</dbReference>
<accession>A0A1F6URI6</accession>
<dbReference type="FunFam" id="1.10.150.20:FF:000002">
    <property type="entry name" value="DNA polymerase I"/>
    <property type="match status" value="1"/>
</dbReference>
<dbReference type="EC" id="2.7.7.7" evidence="2"/>
<keyword evidence="8" id="KW-0238">DNA-binding</keyword>
<dbReference type="GO" id="GO:0003677">
    <property type="term" value="F:DNA binding"/>
    <property type="evidence" value="ECO:0007669"/>
    <property type="project" value="UniProtKB-KW"/>
</dbReference>
<dbReference type="InterPro" id="IPR002298">
    <property type="entry name" value="DNA_polymerase_A"/>
</dbReference>
<keyword evidence="4" id="KW-0548">Nucleotidyltransferase</keyword>
<dbReference type="SUPFAM" id="SSF47807">
    <property type="entry name" value="5' to 3' exonuclease, C-terminal subdomain"/>
    <property type="match status" value="1"/>
</dbReference>
<feature type="domain" description="5'-3' exonuclease" evidence="11">
    <location>
        <begin position="11"/>
        <end position="298"/>
    </location>
</feature>
<dbReference type="FunFam" id="1.10.150.20:FF:000003">
    <property type="entry name" value="DNA polymerase I"/>
    <property type="match status" value="1"/>
</dbReference>
<dbReference type="InterPro" id="IPR001098">
    <property type="entry name" value="DNA-dir_DNA_pol_A_palm_dom"/>
</dbReference>
<keyword evidence="7" id="KW-0239">DNA-directed DNA polymerase</keyword>
<evidence type="ECO:0000256" key="2">
    <source>
        <dbReference type="ARBA" id="ARBA00012417"/>
    </source>
</evidence>
<sequence>MKISNRMNQTDKTLVLLDAHAIIHRAYHALPDFLASSGEPTGALYGLSAMLMKIIADLKPDYIVACYDLPGKTFRHEAYDGYKAGRAKTDDALSLQLKNSQAIFDAFNIPIYDSPGFEADDILGTIVAQMNPVRGREGSQRPSASNGMKIIIASGDMDTMQLVDDKKVQIYTLKKGINDTILYDEDKVIERFGFKPKFLPDYKGLRGDPSDNIIGIRGIGEKTATTLITTFGTIEEIYKKLKGNPPTGGESDFKKAGISPRILELIKNNEEEALFSKTLAKIRTDAPINFSLPAKTFWENADLKKIEKMFAQFEFRSLFSRLKAFFGKNQTSPPPTPLFVKERVASRPGEVSIDPVKLQEASIALWLLNSDIANPNLEDILMFAKTDSFEVAYEYIFKKLKEKNPPGGRASLEKVYEEIERPIIRIVKDMENYGILIDKKYFLKLSAEYYKELDKLTAKIYKMAGTKFNLNSPKQLGEVLFDKMAIKSSQKRKRLPAGKPGSFSTKVSVLEELEEENPIIKEILAYRELQKLLSTYIDVIPKIIGTDDRLHSKFLQNNTTTGRFSSQDPNLQNLPIKTELGKRIRGGFIASQGYKLVAFDYSQIELRIVAMLSGDKKMTQVFREKKDIHAGVASFVFGVPIDKVDNEMRRKAKVINFGIIYGMGVSALRKNLGGHAGERASTREEAQKFYDNYFNQFFGVRDYLSGVKKFAVERLYTETLFGRRRNFPNINSRIPFLKNMAERTATNAPIQGTAADIIKLAMRYADEDLEKNKLLKQVHLMLQIHDELVYEIEENALAEASQVIKNAMENVLQRSFLHYKADIPLEVHYQTGDNLGEVK</sequence>
<dbReference type="Pfam" id="PF01367">
    <property type="entry name" value="5_3_exonuc"/>
    <property type="match status" value="1"/>
</dbReference>
<dbReference type="Proteomes" id="UP000177869">
    <property type="component" value="Unassembled WGS sequence"/>
</dbReference>
<proteinExistence type="inferred from homology"/>
<dbReference type="SUPFAM" id="SSF56672">
    <property type="entry name" value="DNA/RNA polymerases"/>
    <property type="match status" value="1"/>
</dbReference>
<dbReference type="InterPro" id="IPR008918">
    <property type="entry name" value="HhH2"/>
</dbReference>
<evidence type="ECO:0000256" key="3">
    <source>
        <dbReference type="ARBA" id="ARBA00022679"/>
    </source>
</evidence>
<keyword evidence="3" id="KW-0808">Transferase</keyword>
<organism evidence="13 14">
    <name type="scientific">Candidatus Nomurabacteria bacterium RIFCSPHIGHO2_01_FULL_38_19</name>
    <dbReference type="NCBI Taxonomy" id="1801732"/>
    <lineage>
        <taxon>Bacteria</taxon>
        <taxon>Candidatus Nomuraibacteriota</taxon>
    </lineage>
</organism>
<evidence type="ECO:0000259" key="11">
    <source>
        <dbReference type="SMART" id="SM00475"/>
    </source>
</evidence>
<dbReference type="Gene3D" id="3.30.70.370">
    <property type="match status" value="1"/>
</dbReference>
<evidence type="ECO:0000256" key="6">
    <source>
        <dbReference type="ARBA" id="ARBA00022763"/>
    </source>
</evidence>
<dbReference type="PROSITE" id="PS00447">
    <property type="entry name" value="DNA_POLYMERASE_A"/>
    <property type="match status" value="1"/>
</dbReference>
<comment type="similarity">
    <text evidence="1">Belongs to the DNA polymerase type-A family.</text>
</comment>
<dbReference type="AlphaFoldDB" id="A0A1F6URI6"/>
<dbReference type="Gene3D" id="1.10.150.20">
    <property type="entry name" value="5' to 3' exonuclease, C-terminal subdomain"/>
    <property type="match status" value="2"/>
</dbReference>
<dbReference type="InterPro" id="IPR029060">
    <property type="entry name" value="PIN-like_dom_sf"/>
</dbReference>
<dbReference type="SUPFAM" id="SSF88723">
    <property type="entry name" value="PIN domain-like"/>
    <property type="match status" value="1"/>
</dbReference>
<protein>
    <recommendedName>
        <fullName evidence="2">DNA-directed DNA polymerase</fullName>
        <ecNumber evidence="2">2.7.7.7</ecNumber>
    </recommendedName>
</protein>
<dbReference type="GO" id="GO:0008409">
    <property type="term" value="F:5'-3' exonuclease activity"/>
    <property type="evidence" value="ECO:0007669"/>
    <property type="project" value="InterPro"/>
</dbReference>
<dbReference type="Gene3D" id="1.20.1060.10">
    <property type="entry name" value="Taq DNA Polymerase, Chain T, domain 4"/>
    <property type="match status" value="1"/>
</dbReference>
<evidence type="ECO:0000256" key="9">
    <source>
        <dbReference type="ARBA" id="ARBA00023204"/>
    </source>
</evidence>
<dbReference type="EMBL" id="MFTI01000020">
    <property type="protein sequence ID" value="OGI59944.1"/>
    <property type="molecule type" value="Genomic_DNA"/>
</dbReference>
<dbReference type="PANTHER" id="PTHR10133:SF27">
    <property type="entry name" value="DNA POLYMERASE NU"/>
    <property type="match status" value="1"/>
</dbReference>
<dbReference type="InterPro" id="IPR043502">
    <property type="entry name" value="DNA/RNA_pol_sf"/>
</dbReference>
<comment type="caution">
    <text evidence="13">The sequence shown here is derived from an EMBL/GenBank/DDBJ whole genome shotgun (WGS) entry which is preliminary data.</text>
</comment>
<evidence type="ECO:0000259" key="12">
    <source>
        <dbReference type="SMART" id="SM00482"/>
    </source>
</evidence>
<evidence type="ECO:0000313" key="14">
    <source>
        <dbReference type="Proteomes" id="UP000177869"/>
    </source>
</evidence>
<evidence type="ECO:0000256" key="10">
    <source>
        <dbReference type="ARBA" id="ARBA00049244"/>
    </source>
</evidence>
<dbReference type="GO" id="GO:0003887">
    <property type="term" value="F:DNA-directed DNA polymerase activity"/>
    <property type="evidence" value="ECO:0007669"/>
    <property type="project" value="UniProtKB-KW"/>
</dbReference>
<dbReference type="InterPro" id="IPR020045">
    <property type="entry name" value="DNA_polI_H3TH"/>
</dbReference>
<dbReference type="Pfam" id="PF00476">
    <property type="entry name" value="DNA_pol_A"/>
    <property type="match status" value="1"/>
</dbReference>
<comment type="catalytic activity">
    <reaction evidence="10">
        <text>DNA(n) + a 2'-deoxyribonucleoside 5'-triphosphate = DNA(n+1) + diphosphate</text>
        <dbReference type="Rhea" id="RHEA:22508"/>
        <dbReference type="Rhea" id="RHEA-COMP:17339"/>
        <dbReference type="Rhea" id="RHEA-COMP:17340"/>
        <dbReference type="ChEBI" id="CHEBI:33019"/>
        <dbReference type="ChEBI" id="CHEBI:61560"/>
        <dbReference type="ChEBI" id="CHEBI:173112"/>
        <dbReference type="EC" id="2.7.7.7"/>
    </reaction>
</comment>
<dbReference type="Pfam" id="PF02739">
    <property type="entry name" value="5_3_exonuc_N"/>
    <property type="match status" value="1"/>
</dbReference>